<gene>
    <name evidence="1" type="ORF">JI741_04770</name>
</gene>
<evidence type="ECO:0000313" key="2">
    <source>
        <dbReference type="Proteomes" id="UP000613030"/>
    </source>
</evidence>
<accession>A0ABS1KMP3</accession>
<proteinExistence type="predicted"/>
<sequence length="58" mass="6719">MDRFLTRRYYKSCFFSHETGGMWQGILKMKIVTGCGFSGIATFNVQPEPALFCYTILR</sequence>
<dbReference type="RefSeq" id="WP_202007847.1">
    <property type="nucleotide sequence ID" value="NZ_JAERRB010000001.1"/>
</dbReference>
<dbReference type="EMBL" id="JAERRB010000001">
    <property type="protein sequence ID" value="MBL0740517.1"/>
    <property type="molecule type" value="Genomic_DNA"/>
</dbReference>
<reference evidence="1 2" key="1">
    <citation type="submission" date="2021-01" db="EMBL/GenBank/DDBJ databases">
        <title>Chryseolinea sp. Jin1 Genome sequencing and assembly.</title>
        <authorList>
            <person name="Kim I."/>
        </authorList>
    </citation>
    <scope>NUCLEOTIDE SEQUENCE [LARGE SCALE GENOMIC DNA]</scope>
    <source>
        <strain evidence="1 2">Jin1</strain>
    </source>
</reference>
<organism evidence="1 2">
    <name type="scientific">Chryseolinea lacunae</name>
    <dbReference type="NCBI Taxonomy" id="2801331"/>
    <lineage>
        <taxon>Bacteria</taxon>
        <taxon>Pseudomonadati</taxon>
        <taxon>Bacteroidota</taxon>
        <taxon>Cytophagia</taxon>
        <taxon>Cytophagales</taxon>
        <taxon>Fulvivirgaceae</taxon>
        <taxon>Chryseolinea</taxon>
    </lineage>
</organism>
<name>A0ABS1KMP3_9BACT</name>
<dbReference type="Proteomes" id="UP000613030">
    <property type="component" value="Unassembled WGS sequence"/>
</dbReference>
<comment type="caution">
    <text evidence="1">The sequence shown here is derived from an EMBL/GenBank/DDBJ whole genome shotgun (WGS) entry which is preliminary data.</text>
</comment>
<evidence type="ECO:0000313" key="1">
    <source>
        <dbReference type="EMBL" id="MBL0740517.1"/>
    </source>
</evidence>
<protein>
    <submittedName>
        <fullName evidence="1">Uncharacterized protein</fullName>
    </submittedName>
</protein>
<keyword evidence="2" id="KW-1185">Reference proteome</keyword>